<reference evidence="2 3" key="1">
    <citation type="submission" date="2016-07" db="EMBL/GenBank/DDBJ databases">
        <title>Pervasive Adenine N6-methylation of Active Genes in Fungi.</title>
        <authorList>
            <consortium name="DOE Joint Genome Institute"/>
            <person name="Mondo S.J."/>
            <person name="Dannebaum R.O."/>
            <person name="Kuo R.C."/>
            <person name="Labutti K."/>
            <person name="Haridas S."/>
            <person name="Kuo A."/>
            <person name="Salamov A."/>
            <person name="Ahrendt S.R."/>
            <person name="Lipzen A."/>
            <person name="Sullivan W."/>
            <person name="Andreopoulos W.B."/>
            <person name="Clum A."/>
            <person name="Lindquist E."/>
            <person name="Daum C."/>
            <person name="Ramamoorthy G.K."/>
            <person name="Gryganskyi A."/>
            <person name="Culley D."/>
            <person name="Magnuson J.K."/>
            <person name="James T.Y."/>
            <person name="O'Malley M.A."/>
            <person name="Stajich J.E."/>
            <person name="Spatafora J.W."/>
            <person name="Visel A."/>
            <person name="Grigoriev I.V."/>
        </authorList>
    </citation>
    <scope>NUCLEOTIDE SEQUENCE [LARGE SCALE GENOMIC DNA]</scope>
    <source>
        <strain evidence="2 3">68-887.2</strain>
    </source>
</reference>
<dbReference type="Gene3D" id="3.40.50.720">
    <property type="entry name" value="NAD(P)-binding Rossmann-like Domain"/>
    <property type="match status" value="1"/>
</dbReference>
<comment type="caution">
    <text evidence="2">The sequence shown here is derived from an EMBL/GenBank/DDBJ whole genome shotgun (WGS) entry which is preliminary data.</text>
</comment>
<sequence length="297" mass="31230">MHVLVTGASGHIGKAVTASLLSRGHTVLALIRSVSSEKLYRARFPNEQTVQIASGTTAELDKLARFAATADAVIHLANITDPSISRDQAAAMDENIIRALARGLATAASTHKAFAIASGTGFTLPEDTSKAGQGINRLRLESDIPTGEGFNGIAVRISPTAHGKDDAGFVAQFISAARKNGVSLYVSEGENRWSAVHVLDVAELFVLAIESSPNATVLHGTGETEIKFKSLAEAIGQGVGVPVKSETDEIVLQSHFGRLAALVGLDIPVSNERTLSSTGWVPRHVGLIEGLTEDAYF</sequence>
<organism evidence="2 3">
    <name type="scientific">Naematelia encephala</name>
    <dbReference type="NCBI Taxonomy" id="71784"/>
    <lineage>
        <taxon>Eukaryota</taxon>
        <taxon>Fungi</taxon>
        <taxon>Dikarya</taxon>
        <taxon>Basidiomycota</taxon>
        <taxon>Agaricomycotina</taxon>
        <taxon>Tremellomycetes</taxon>
        <taxon>Tremellales</taxon>
        <taxon>Naemateliaceae</taxon>
        <taxon>Naematelia</taxon>
    </lineage>
</organism>
<dbReference type="InParanoid" id="A0A1Y2B272"/>
<dbReference type="InterPro" id="IPR001509">
    <property type="entry name" value="Epimerase_deHydtase"/>
</dbReference>
<dbReference type="GO" id="GO:0005737">
    <property type="term" value="C:cytoplasm"/>
    <property type="evidence" value="ECO:0007669"/>
    <property type="project" value="TreeGrafter"/>
</dbReference>
<keyword evidence="3" id="KW-1185">Reference proteome</keyword>
<dbReference type="InterPro" id="IPR036291">
    <property type="entry name" value="NAD(P)-bd_dom_sf"/>
</dbReference>
<protein>
    <submittedName>
        <fullName evidence="2">UDP-galactose 4-epimerase</fullName>
    </submittedName>
</protein>
<dbReference type="OrthoDB" id="10000533at2759"/>
<dbReference type="Proteomes" id="UP000193986">
    <property type="component" value="Unassembled WGS sequence"/>
</dbReference>
<evidence type="ECO:0000259" key="1">
    <source>
        <dbReference type="Pfam" id="PF01370"/>
    </source>
</evidence>
<dbReference type="InterPro" id="IPR051783">
    <property type="entry name" value="NAD(P)-dependent_oxidoreduct"/>
</dbReference>
<gene>
    <name evidence="2" type="ORF">BCR39DRAFT_575591</name>
</gene>
<dbReference type="SUPFAM" id="SSF51735">
    <property type="entry name" value="NAD(P)-binding Rossmann-fold domains"/>
    <property type="match status" value="1"/>
</dbReference>
<dbReference type="PANTHER" id="PTHR48079:SF9">
    <property type="entry name" value="PUTATIVE-RELATED"/>
    <property type="match status" value="1"/>
</dbReference>
<dbReference type="Pfam" id="PF01370">
    <property type="entry name" value="Epimerase"/>
    <property type="match status" value="1"/>
</dbReference>
<feature type="domain" description="NAD-dependent epimerase/dehydratase" evidence="1">
    <location>
        <begin position="3"/>
        <end position="98"/>
    </location>
</feature>
<dbReference type="PANTHER" id="PTHR48079">
    <property type="entry name" value="PROTEIN YEEZ"/>
    <property type="match status" value="1"/>
</dbReference>
<name>A0A1Y2B272_9TREE</name>
<dbReference type="EMBL" id="MCFC01000029">
    <property type="protein sequence ID" value="ORY28834.1"/>
    <property type="molecule type" value="Genomic_DNA"/>
</dbReference>
<proteinExistence type="predicted"/>
<dbReference type="STRING" id="71784.A0A1Y2B272"/>
<evidence type="ECO:0000313" key="2">
    <source>
        <dbReference type="EMBL" id="ORY28834.1"/>
    </source>
</evidence>
<dbReference type="GO" id="GO:0004029">
    <property type="term" value="F:aldehyde dehydrogenase (NAD+) activity"/>
    <property type="evidence" value="ECO:0007669"/>
    <property type="project" value="TreeGrafter"/>
</dbReference>
<accession>A0A1Y2B272</accession>
<dbReference type="AlphaFoldDB" id="A0A1Y2B272"/>
<evidence type="ECO:0000313" key="3">
    <source>
        <dbReference type="Proteomes" id="UP000193986"/>
    </source>
</evidence>